<gene>
    <name evidence="1" type="ORF">EVAR_83099_1</name>
</gene>
<dbReference type="AlphaFoldDB" id="A0A4C1WLD2"/>
<reference evidence="1 2" key="1">
    <citation type="journal article" date="2019" name="Commun. Biol.">
        <title>The bagworm genome reveals a unique fibroin gene that provides high tensile strength.</title>
        <authorList>
            <person name="Kono N."/>
            <person name="Nakamura H."/>
            <person name="Ohtoshi R."/>
            <person name="Tomita M."/>
            <person name="Numata K."/>
            <person name="Arakawa K."/>
        </authorList>
    </citation>
    <scope>NUCLEOTIDE SEQUENCE [LARGE SCALE GENOMIC DNA]</scope>
</reference>
<dbReference type="EMBL" id="BGZK01000598">
    <property type="protein sequence ID" value="GBP52238.1"/>
    <property type="molecule type" value="Genomic_DNA"/>
</dbReference>
<dbReference type="Proteomes" id="UP000299102">
    <property type="component" value="Unassembled WGS sequence"/>
</dbReference>
<evidence type="ECO:0000313" key="2">
    <source>
        <dbReference type="Proteomes" id="UP000299102"/>
    </source>
</evidence>
<name>A0A4C1WLD2_EUMVA</name>
<accession>A0A4C1WLD2</accession>
<evidence type="ECO:0000313" key="1">
    <source>
        <dbReference type="EMBL" id="GBP52238.1"/>
    </source>
</evidence>
<proteinExistence type="predicted"/>
<protein>
    <submittedName>
        <fullName evidence="1">Uncharacterized protein</fullName>
    </submittedName>
</protein>
<sequence length="124" mass="14389">MSVASQSIDFIKIFRFSRKQRIGIEHHRHVQRVRFLISLKHRFLVEERLAFCCNTSRKRPGGRRSPADAQSYAAISLMALAASQRHRQYLLAEITSGETNMPDRQSSVLPFIGRTPRFREGIKY</sequence>
<organism evidence="1 2">
    <name type="scientific">Eumeta variegata</name>
    <name type="common">Bagworm moth</name>
    <name type="synonym">Eumeta japonica</name>
    <dbReference type="NCBI Taxonomy" id="151549"/>
    <lineage>
        <taxon>Eukaryota</taxon>
        <taxon>Metazoa</taxon>
        <taxon>Ecdysozoa</taxon>
        <taxon>Arthropoda</taxon>
        <taxon>Hexapoda</taxon>
        <taxon>Insecta</taxon>
        <taxon>Pterygota</taxon>
        <taxon>Neoptera</taxon>
        <taxon>Endopterygota</taxon>
        <taxon>Lepidoptera</taxon>
        <taxon>Glossata</taxon>
        <taxon>Ditrysia</taxon>
        <taxon>Tineoidea</taxon>
        <taxon>Psychidae</taxon>
        <taxon>Oiketicinae</taxon>
        <taxon>Eumeta</taxon>
    </lineage>
</organism>
<comment type="caution">
    <text evidence="1">The sequence shown here is derived from an EMBL/GenBank/DDBJ whole genome shotgun (WGS) entry which is preliminary data.</text>
</comment>
<keyword evidence="2" id="KW-1185">Reference proteome</keyword>